<sequence length="261" mass="30690">MKYLISNPINSIIDSNIILGTYNKHDNNNSNSEELLLISKIIFILKDVLDESSNSIFNKWGNIILKISTRYEDIDLSLENDVIVGEEEKLLEELNSEFETQINYNKFFIEKCREIRLQCNSHKELRNELLELESQIRNKKKFKKSLLNKIKTINPCCIVHNFEYTNDKELFRNNYESIKKCTESIAFPGNNGNYDKKIFQKVLACYPDKYNLPAYFLTEDHGFFKKCIESLDKLAKETDLKFDNLETVLLSEFLKEYSQSN</sequence>
<evidence type="ECO:0008006" key="4">
    <source>
        <dbReference type="Google" id="ProtNLM"/>
    </source>
</evidence>
<dbReference type="AlphaFoldDB" id="A0A7J9P0E1"/>
<gene>
    <name evidence="2" type="ORF">HNP89_000964</name>
</gene>
<accession>A0A7J9P0E1</accession>
<name>A0A7J9P0E1_METMI</name>
<protein>
    <recommendedName>
        <fullName evidence="4">PIN domain-containing protein</fullName>
    </recommendedName>
</protein>
<proteinExistence type="predicted"/>
<comment type="caution">
    <text evidence="2">The sequence shown here is derived from an EMBL/GenBank/DDBJ whole genome shotgun (WGS) entry which is preliminary data.</text>
</comment>
<reference evidence="2 3" key="1">
    <citation type="submission" date="2020-07" db="EMBL/GenBank/DDBJ databases">
        <title>Genomic Encyclopedia of Type Strains, Phase IV (KMG-V): Genome sequencing to study the core and pangenomes of soil and plant-associated prokaryotes.</title>
        <authorList>
            <person name="Whitman W."/>
        </authorList>
    </citation>
    <scope>NUCLEOTIDE SEQUENCE [LARGE SCALE GENOMIC DNA]</scope>
    <source>
        <strain evidence="2 3">S1</strain>
    </source>
</reference>
<dbReference type="Proteomes" id="UP000522365">
    <property type="component" value="Unassembled WGS sequence"/>
</dbReference>
<organism evidence="2 3">
    <name type="scientific">Methanococcus maripaludis</name>
    <name type="common">Methanococcus deltae</name>
    <dbReference type="NCBI Taxonomy" id="39152"/>
    <lineage>
        <taxon>Archaea</taxon>
        <taxon>Methanobacteriati</taxon>
        <taxon>Methanobacteriota</taxon>
        <taxon>Methanomada group</taxon>
        <taxon>Methanococci</taxon>
        <taxon>Methanococcales</taxon>
        <taxon>Methanococcaceae</taxon>
        <taxon>Methanococcus</taxon>
    </lineage>
</organism>
<evidence type="ECO:0000313" key="2">
    <source>
        <dbReference type="EMBL" id="MBA2853007.1"/>
    </source>
</evidence>
<evidence type="ECO:0000313" key="3">
    <source>
        <dbReference type="Proteomes" id="UP000522365"/>
    </source>
</evidence>
<evidence type="ECO:0000256" key="1">
    <source>
        <dbReference type="SAM" id="Coils"/>
    </source>
</evidence>
<feature type="coiled-coil region" evidence="1">
    <location>
        <begin position="115"/>
        <end position="142"/>
    </location>
</feature>
<dbReference type="EMBL" id="JACDUK010000002">
    <property type="protein sequence ID" value="MBA2853007.1"/>
    <property type="molecule type" value="Genomic_DNA"/>
</dbReference>
<keyword evidence="1" id="KW-0175">Coiled coil</keyword>
<dbReference type="RefSeq" id="WP_181504153.1">
    <property type="nucleotide sequence ID" value="NZ_JACDUK010000002.1"/>
</dbReference>